<dbReference type="EMBL" id="SZNK01000001">
    <property type="protein sequence ID" value="TKI58130.1"/>
    <property type="molecule type" value="Genomic_DNA"/>
</dbReference>
<comment type="caution">
    <text evidence="2">The sequence shown here is derived from an EMBL/GenBank/DDBJ whole genome shotgun (WGS) entry which is preliminary data.</text>
</comment>
<sequence>MLPKKTKFIIPLSLFSIVFFSFWMNDSSAIQQKIAIYLNGKQKTDWDPQFINGRVYVPVKLMAESLGSKVSWDDKKQTVDINTDIKMIASIPEEEIYLYVLNKDKDTNMYKDLIVSINGVKKVFDWETIAMITDLPELFYLDLNSDQKKELAILLSKGHGTGFSSETIHIVNPENFTEYPIENPLDIIKNHVTTKIISDTEVEIKVGETISNIKLENIPFKESKLLPDKISEISYENFIYYGISDNTITATVGVEGDYLKYIGYITIEYYFKDGKYKMKNISISQN</sequence>
<dbReference type="RefSeq" id="WP_137031584.1">
    <property type="nucleotide sequence ID" value="NZ_SZNK01000001.1"/>
</dbReference>
<dbReference type="InterPro" id="IPR012854">
    <property type="entry name" value="Cu_amine_oxidase-like_N"/>
</dbReference>
<dbReference type="InterPro" id="IPR036582">
    <property type="entry name" value="Mao_N_sf"/>
</dbReference>
<reference evidence="2 3" key="1">
    <citation type="submission" date="2019-04" db="EMBL/GenBank/DDBJ databases">
        <title>Whole genome sequencing of Brevibacillus sp. TGS2-1.</title>
        <authorList>
            <person name="Choi A."/>
        </authorList>
    </citation>
    <scope>NUCLEOTIDE SEQUENCE [LARGE SCALE GENOMIC DNA]</scope>
    <source>
        <strain evidence="2 3">TGS2-1</strain>
    </source>
</reference>
<keyword evidence="3" id="KW-1185">Reference proteome</keyword>
<evidence type="ECO:0000259" key="1">
    <source>
        <dbReference type="Pfam" id="PF07833"/>
    </source>
</evidence>
<evidence type="ECO:0000313" key="2">
    <source>
        <dbReference type="EMBL" id="TKI58130.1"/>
    </source>
</evidence>
<feature type="domain" description="Copper amine oxidase-like N-terminal" evidence="1">
    <location>
        <begin position="38"/>
        <end position="97"/>
    </location>
</feature>
<evidence type="ECO:0000313" key="3">
    <source>
        <dbReference type="Proteomes" id="UP000307841"/>
    </source>
</evidence>
<dbReference type="SUPFAM" id="SSF55383">
    <property type="entry name" value="Copper amine oxidase, domain N"/>
    <property type="match status" value="1"/>
</dbReference>
<dbReference type="Proteomes" id="UP000307841">
    <property type="component" value="Unassembled WGS sequence"/>
</dbReference>
<protein>
    <submittedName>
        <fullName evidence="2">Copper amine oxidase N-terminal domain-containing protein</fullName>
    </submittedName>
</protein>
<name>A0A4U2YBJ5_9BACL</name>
<accession>A0A4U2YBJ5</accession>
<dbReference type="OrthoDB" id="2696313at2"/>
<gene>
    <name evidence="2" type="ORF">E8L90_23595</name>
</gene>
<dbReference type="AlphaFoldDB" id="A0A4U2YBJ5"/>
<organism evidence="2 3">
    <name type="scientific">Brevibacillus antibioticus</name>
    <dbReference type="NCBI Taxonomy" id="2570228"/>
    <lineage>
        <taxon>Bacteria</taxon>
        <taxon>Bacillati</taxon>
        <taxon>Bacillota</taxon>
        <taxon>Bacilli</taxon>
        <taxon>Bacillales</taxon>
        <taxon>Paenibacillaceae</taxon>
        <taxon>Brevibacillus</taxon>
    </lineage>
</organism>
<dbReference type="Pfam" id="PF07833">
    <property type="entry name" value="Cu_amine_oxidN1"/>
    <property type="match status" value="1"/>
</dbReference>
<proteinExistence type="predicted"/>